<dbReference type="AlphaFoldDB" id="A0A6I4VUI0"/>
<evidence type="ECO:0000259" key="3">
    <source>
        <dbReference type="Pfam" id="PF07987"/>
    </source>
</evidence>
<dbReference type="EMBL" id="WUUL01000006">
    <property type="protein sequence ID" value="MXQ54181.1"/>
    <property type="molecule type" value="Genomic_DNA"/>
</dbReference>
<keyword evidence="5" id="KW-1185">Reference proteome</keyword>
<comment type="caution">
    <text evidence="4">The sequence shown here is derived from an EMBL/GenBank/DDBJ whole genome shotgun (WGS) entry which is preliminary data.</text>
</comment>
<feature type="chain" id="PRO_5026158392" evidence="2">
    <location>
        <begin position="25"/>
        <end position="203"/>
    </location>
</feature>
<keyword evidence="1" id="KW-0812">Transmembrane</keyword>
<dbReference type="Gene3D" id="2.60.40.2230">
    <property type="entry name" value="Uncharacterised protein YcnI-like PF07987, DUF1775"/>
    <property type="match status" value="1"/>
</dbReference>
<dbReference type="CDD" id="cd08545">
    <property type="entry name" value="YcnI_like"/>
    <property type="match status" value="1"/>
</dbReference>
<evidence type="ECO:0000313" key="5">
    <source>
        <dbReference type="Proteomes" id="UP000430692"/>
    </source>
</evidence>
<proteinExistence type="predicted"/>
<keyword evidence="1" id="KW-0472">Membrane</keyword>
<dbReference type="RefSeq" id="WP_160801537.1">
    <property type="nucleotide sequence ID" value="NZ_WUUL01000006.1"/>
</dbReference>
<dbReference type="Proteomes" id="UP000430692">
    <property type="component" value="Unassembled WGS sequence"/>
</dbReference>
<gene>
    <name evidence="4" type="ORF">GSM42_10730</name>
</gene>
<dbReference type="InterPro" id="IPR012533">
    <property type="entry name" value="YcnI-copper_dom"/>
</dbReference>
<dbReference type="InterPro" id="IPR038507">
    <property type="entry name" value="YcnI-like_sf"/>
</dbReference>
<dbReference type="Pfam" id="PF07987">
    <property type="entry name" value="DUF1775"/>
    <property type="match status" value="1"/>
</dbReference>
<reference evidence="4 5" key="1">
    <citation type="submission" date="2019-12" db="EMBL/GenBank/DDBJ databases">
        <title>Whole-genome analyses of novel actinobacteria.</title>
        <authorList>
            <person name="Sahin N."/>
            <person name="Saygin H."/>
        </authorList>
    </citation>
    <scope>NUCLEOTIDE SEQUENCE [LARGE SCALE GENOMIC DNA]</scope>
    <source>
        <strain evidence="4 5">KC615</strain>
    </source>
</reference>
<accession>A0A6I4VUI0</accession>
<keyword evidence="1" id="KW-1133">Transmembrane helix</keyword>
<sequence>MKKLHYCLALIIFSFFGFVKIADAHVTVWPKESTVGTWEKYTVRVPSEKESSTIKVQLNFPKNATVETVLPVAGWNYQFVKGSDGRNTGIIWTATGDGIKAHEFFEFAFIGANPKQASTLSWKAHQTYADGSVVDWTGAPESDKPASVTNISVKSDIDEADHSTMNANSTTQSTSVSKFEWIAIGIASLALLLSLISLFRKKA</sequence>
<protein>
    <submittedName>
        <fullName evidence="4">DUF1775 domain-containing protein</fullName>
    </submittedName>
</protein>
<evidence type="ECO:0000256" key="1">
    <source>
        <dbReference type="SAM" id="Phobius"/>
    </source>
</evidence>
<feature type="signal peptide" evidence="2">
    <location>
        <begin position="1"/>
        <end position="24"/>
    </location>
</feature>
<evidence type="ECO:0000256" key="2">
    <source>
        <dbReference type="SAM" id="SignalP"/>
    </source>
</evidence>
<name>A0A6I4VUI0_9BACL</name>
<evidence type="ECO:0000313" key="4">
    <source>
        <dbReference type="EMBL" id="MXQ54181.1"/>
    </source>
</evidence>
<keyword evidence="2" id="KW-0732">Signal</keyword>
<feature type="domain" description="YncI copper-binding" evidence="3">
    <location>
        <begin position="25"/>
        <end position="145"/>
    </location>
</feature>
<feature type="transmembrane region" description="Helical" evidence="1">
    <location>
        <begin position="181"/>
        <end position="199"/>
    </location>
</feature>
<organism evidence="4 5">
    <name type="scientific">Shimazuella alba</name>
    <dbReference type="NCBI Taxonomy" id="2690964"/>
    <lineage>
        <taxon>Bacteria</taxon>
        <taxon>Bacillati</taxon>
        <taxon>Bacillota</taxon>
        <taxon>Bacilli</taxon>
        <taxon>Bacillales</taxon>
        <taxon>Thermoactinomycetaceae</taxon>
        <taxon>Shimazuella</taxon>
    </lineage>
</organism>